<comment type="caution">
    <text evidence="1">The sequence shown here is derived from an EMBL/GenBank/DDBJ whole genome shotgun (WGS) entry which is preliminary data.</text>
</comment>
<accession>A0A3A9I950</accession>
<evidence type="ECO:0000313" key="2">
    <source>
        <dbReference type="Proteomes" id="UP000281725"/>
    </source>
</evidence>
<proteinExistence type="predicted"/>
<sequence length="267" mass="31186">MTLNTTNPTLFCKSFIERELSDFKEKKIWMTRWELMERMVSRAEEMSIAFQELVDAFGYSDTYEYRTPKGVYLWLTLEHIWMSGDFCKEEIVQARDYRKKIIAIQEKIIDCSSLLASLIREQDDIYQHSGFIRGQHQSALDMMVDAGSDNYLFTSHIADQLESLSCRYDLKYWPSRAELIESISVFEHNQHDPEHIEIPKKVLDGRASDIKDFVISFDNAFDDDNDLPNNFRFSNNAMADIINVVLNLSPDDLITGDAIRIVRNRHC</sequence>
<gene>
    <name evidence="1" type="ORF">D6R50_18725</name>
</gene>
<dbReference type="Proteomes" id="UP000281725">
    <property type="component" value="Unassembled WGS sequence"/>
</dbReference>
<dbReference type="EMBL" id="RAWX01000004">
    <property type="protein sequence ID" value="RKJ86310.1"/>
    <property type="molecule type" value="Genomic_DNA"/>
</dbReference>
<reference evidence="1 2" key="1">
    <citation type="submission" date="2018-09" db="EMBL/GenBank/DDBJ databases">
        <title>Genome sequencing of Aeromonas veronii MS-17-88.</title>
        <authorList>
            <person name="Tekedar H.C."/>
            <person name="Arick M.A."/>
            <person name="Hsu C.-Y."/>
            <person name="Thrash A."/>
            <person name="Karsi A."/>
            <person name="Lawrence M.L."/>
            <person name="Abdelhamed H."/>
        </authorList>
    </citation>
    <scope>NUCLEOTIDE SEQUENCE [LARGE SCALE GENOMIC DNA]</scope>
    <source>
        <strain evidence="1 2">MS 17-88</strain>
    </source>
</reference>
<protein>
    <submittedName>
        <fullName evidence="1">Uncharacterized protein</fullName>
    </submittedName>
</protein>
<dbReference type="RefSeq" id="WP_120415927.1">
    <property type="nucleotide sequence ID" value="NZ_RAWX01000004.1"/>
</dbReference>
<name>A0A3A9I950_AERVE</name>
<dbReference type="AlphaFoldDB" id="A0A3A9I950"/>
<evidence type="ECO:0000313" key="1">
    <source>
        <dbReference type="EMBL" id="RKJ86310.1"/>
    </source>
</evidence>
<organism evidence="1 2">
    <name type="scientific">Aeromonas veronii</name>
    <dbReference type="NCBI Taxonomy" id="654"/>
    <lineage>
        <taxon>Bacteria</taxon>
        <taxon>Pseudomonadati</taxon>
        <taxon>Pseudomonadota</taxon>
        <taxon>Gammaproteobacteria</taxon>
        <taxon>Aeromonadales</taxon>
        <taxon>Aeromonadaceae</taxon>
        <taxon>Aeromonas</taxon>
    </lineage>
</organism>